<protein>
    <recommendedName>
        <fullName evidence="4">DUF2029 domain-containing protein</fullName>
    </recommendedName>
</protein>
<dbReference type="EMBL" id="QENQ01000001">
    <property type="protein sequence ID" value="PVX30640.1"/>
    <property type="molecule type" value="Genomic_DNA"/>
</dbReference>
<sequence>MTARTRRVWTLQPSRFAALSRGRARLAWVAVLALLLASLTALAVPSLAGDGDAGARAADHMTDLGLYERVVAGMKGGDGYYVAASEAMRAGGYPLHPFLTMRLPALAVVQAAVPGWVSILLLLGLATGTAAAWAARLGGALVGIAPRAVLVLLLAASMLAFFQPGLALFHEVWAGLFVALSLALRRPGRALEAIALGLAAMLIRETAALYALVMLAFAWRENRRAEAMGWCMALLLFAGALALHAHAVRGVTGPLDLRSAGWAAFNGPGFFVRALVTSTALQSLPLALGAVLVGLALVGWASWDDPLGLRMFALLVAYGTALSVFARLDTFYWALLVAPPALAGLVFAPDALSDLWHRALDRRRITVTTVVQ</sequence>
<feature type="transmembrane region" description="Helical" evidence="1">
    <location>
        <begin position="225"/>
        <end position="245"/>
    </location>
</feature>
<feature type="transmembrane region" description="Helical" evidence="1">
    <location>
        <begin position="282"/>
        <end position="300"/>
    </location>
</feature>
<keyword evidence="1" id="KW-0812">Transmembrane</keyword>
<reference evidence="2 3" key="1">
    <citation type="submission" date="2018-05" db="EMBL/GenBank/DDBJ databases">
        <title>Description of Sphingomonas pokkalii sp nov, isolated from the rhizosphere of saline tolerant pokkali rice and its draft genome analysis.</title>
        <authorList>
            <person name="Menon R."/>
            <person name="Kumari S."/>
            <person name="Rameshkumar N."/>
        </authorList>
    </citation>
    <scope>NUCLEOTIDE SEQUENCE [LARGE SCALE GENOMIC DNA]</scope>
    <source>
        <strain evidence="2 3">L3B27</strain>
    </source>
</reference>
<keyword evidence="1" id="KW-1133">Transmembrane helix</keyword>
<proteinExistence type="predicted"/>
<feature type="transmembrane region" description="Helical" evidence="1">
    <location>
        <begin position="103"/>
        <end position="125"/>
    </location>
</feature>
<feature type="transmembrane region" description="Helical" evidence="1">
    <location>
        <begin position="331"/>
        <end position="352"/>
    </location>
</feature>
<dbReference type="AlphaFoldDB" id="A0A2U0SGZ7"/>
<evidence type="ECO:0008006" key="4">
    <source>
        <dbReference type="Google" id="ProtNLM"/>
    </source>
</evidence>
<dbReference type="RefSeq" id="WP_116470049.1">
    <property type="nucleotide sequence ID" value="NZ_QENQ01000001.1"/>
</dbReference>
<feature type="transmembrane region" description="Helical" evidence="1">
    <location>
        <begin position="196"/>
        <end position="219"/>
    </location>
</feature>
<keyword evidence="3" id="KW-1185">Reference proteome</keyword>
<organism evidence="2 3">
    <name type="scientific">Sphingomonas pokkalii</name>
    <dbReference type="NCBI Taxonomy" id="2175090"/>
    <lineage>
        <taxon>Bacteria</taxon>
        <taxon>Pseudomonadati</taxon>
        <taxon>Pseudomonadota</taxon>
        <taxon>Alphaproteobacteria</taxon>
        <taxon>Sphingomonadales</taxon>
        <taxon>Sphingomonadaceae</taxon>
        <taxon>Sphingomonas</taxon>
    </lineage>
</organism>
<feature type="transmembrane region" description="Helical" evidence="1">
    <location>
        <begin position="137"/>
        <end position="161"/>
    </location>
</feature>
<accession>A0A2U0SGZ7</accession>
<feature type="transmembrane region" description="Helical" evidence="1">
    <location>
        <begin position="307"/>
        <end position="325"/>
    </location>
</feature>
<comment type="caution">
    <text evidence="2">The sequence shown here is derived from an EMBL/GenBank/DDBJ whole genome shotgun (WGS) entry which is preliminary data.</text>
</comment>
<keyword evidence="1" id="KW-0472">Membrane</keyword>
<evidence type="ECO:0000256" key="1">
    <source>
        <dbReference type="SAM" id="Phobius"/>
    </source>
</evidence>
<evidence type="ECO:0000313" key="3">
    <source>
        <dbReference type="Proteomes" id="UP000245890"/>
    </source>
</evidence>
<dbReference type="OrthoDB" id="8266279at2"/>
<gene>
    <name evidence="2" type="ORF">DD559_15900</name>
</gene>
<evidence type="ECO:0000313" key="2">
    <source>
        <dbReference type="EMBL" id="PVX30640.1"/>
    </source>
</evidence>
<dbReference type="Proteomes" id="UP000245890">
    <property type="component" value="Unassembled WGS sequence"/>
</dbReference>
<name>A0A2U0SGZ7_9SPHN</name>